<organism evidence="1 2">
    <name type="scientific">Flavobacterium cutihirudinis</name>
    <dbReference type="NCBI Taxonomy" id="1265740"/>
    <lineage>
        <taxon>Bacteria</taxon>
        <taxon>Pseudomonadati</taxon>
        <taxon>Bacteroidota</taxon>
        <taxon>Flavobacteriia</taxon>
        <taxon>Flavobacteriales</taxon>
        <taxon>Flavobacteriaceae</taxon>
        <taxon>Flavobacterium</taxon>
    </lineage>
</organism>
<gene>
    <name evidence="1" type="ORF">BD847_1748</name>
</gene>
<keyword evidence="2" id="KW-1185">Reference proteome</keyword>
<dbReference type="Proteomes" id="UP000257004">
    <property type="component" value="Unassembled WGS sequence"/>
</dbReference>
<name>A0A3D9FW54_9FLAO</name>
<protein>
    <submittedName>
        <fullName evidence="1">Uncharacterized protein</fullName>
    </submittedName>
</protein>
<dbReference type="AlphaFoldDB" id="A0A3D9FW54"/>
<evidence type="ECO:0000313" key="1">
    <source>
        <dbReference type="EMBL" id="RED25009.1"/>
    </source>
</evidence>
<dbReference type="RefSeq" id="WP_115887858.1">
    <property type="nucleotide sequence ID" value="NZ_QRDQ01000008.1"/>
</dbReference>
<dbReference type="OrthoDB" id="1149023at2"/>
<proteinExistence type="predicted"/>
<sequence length="257" mass="29633">MKQIYYELDCSALMCYFEVRINDVCVFSLNVDGQASMDIPINSGILERGEQDIEIRVSPLSGGTKLHKESYVRYKVIEYDVSSGDFQFVQQFENFQTAPVQENIPFIIHKSVFMSTVSYKLDAWQNGVNLKDVKFDLKKALLSEYNIIIEALNNKDYNFFREKLSNKEKNIAIAMYLKPSESKDRISQIISEIEDGFKTMPIDTNVYIEYSAYNKLATLKRLNRMSALYLENSKTGEEIVLDISFCGLPGKKEFVIF</sequence>
<comment type="caution">
    <text evidence="1">The sequence shown here is derived from an EMBL/GenBank/DDBJ whole genome shotgun (WGS) entry which is preliminary data.</text>
</comment>
<accession>A0A3D9FW54</accession>
<reference evidence="1 2" key="1">
    <citation type="submission" date="2018-07" db="EMBL/GenBank/DDBJ databases">
        <title>Genomic Encyclopedia of Archaeal and Bacterial Type Strains, Phase II (KMG-II): from individual species to whole genera.</title>
        <authorList>
            <person name="Goeker M."/>
        </authorList>
    </citation>
    <scope>NUCLEOTIDE SEQUENCE [LARGE SCALE GENOMIC DNA]</scope>
    <source>
        <strain evidence="1 2">DSM 25795</strain>
    </source>
</reference>
<dbReference type="EMBL" id="QRDQ01000008">
    <property type="protein sequence ID" value="RED25009.1"/>
    <property type="molecule type" value="Genomic_DNA"/>
</dbReference>
<evidence type="ECO:0000313" key="2">
    <source>
        <dbReference type="Proteomes" id="UP000257004"/>
    </source>
</evidence>